<dbReference type="PANTHER" id="PTHR43806:SF11">
    <property type="entry name" value="CEREVISIN-RELATED"/>
    <property type="match status" value="1"/>
</dbReference>
<evidence type="ECO:0000256" key="1">
    <source>
        <dbReference type="ARBA" id="ARBA00011073"/>
    </source>
</evidence>
<protein>
    <submittedName>
        <fullName evidence="7">S8 family serine peptidase</fullName>
    </submittedName>
</protein>
<dbReference type="InterPro" id="IPR036852">
    <property type="entry name" value="Peptidase_S8/S53_dom_sf"/>
</dbReference>
<dbReference type="EMBL" id="JBHSWV010000057">
    <property type="protein sequence ID" value="MFC6764171.1"/>
    <property type="molecule type" value="Genomic_DNA"/>
</dbReference>
<evidence type="ECO:0000256" key="2">
    <source>
        <dbReference type="ARBA" id="ARBA00022670"/>
    </source>
</evidence>
<name>A0ABD5SL75_9EURY</name>
<accession>A0ABD5SL75</accession>
<dbReference type="Gene3D" id="3.40.50.200">
    <property type="entry name" value="Peptidase S8/S53 domain"/>
    <property type="match status" value="1"/>
</dbReference>
<dbReference type="PANTHER" id="PTHR43806">
    <property type="entry name" value="PEPTIDASE S8"/>
    <property type="match status" value="1"/>
</dbReference>
<evidence type="ECO:0000256" key="5">
    <source>
        <dbReference type="PROSITE-ProRule" id="PRU01240"/>
    </source>
</evidence>
<dbReference type="GO" id="GO:0008236">
    <property type="term" value="F:serine-type peptidase activity"/>
    <property type="evidence" value="ECO:0007669"/>
    <property type="project" value="UniProtKB-KW"/>
</dbReference>
<evidence type="ECO:0000259" key="6">
    <source>
        <dbReference type="Pfam" id="PF00082"/>
    </source>
</evidence>
<dbReference type="InterPro" id="IPR023828">
    <property type="entry name" value="Peptidase_S8_Ser-AS"/>
</dbReference>
<dbReference type="InterPro" id="IPR000209">
    <property type="entry name" value="Peptidase_S8/S53_dom"/>
</dbReference>
<dbReference type="Pfam" id="PF00082">
    <property type="entry name" value="Peptidase_S8"/>
    <property type="match status" value="1"/>
</dbReference>
<organism evidence="7 8">
    <name type="scientific">Natrinema soli</name>
    <dbReference type="NCBI Taxonomy" id="1930624"/>
    <lineage>
        <taxon>Archaea</taxon>
        <taxon>Methanobacteriati</taxon>
        <taxon>Methanobacteriota</taxon>
        <taxon>Stenosarchaea group</taxon>
        <taxon>Halobacteria</taxon>
        <taxon>Halobacteriales</taxon>
        <taxon>Natrialbaceae</taxon>
        <taxon>Natrinema</taxon>
    </lineage>
</organism>
<keyword evidence="4" id="KW-0720">Serine protease</keyword>
<dbReference type="PROSITE" id="PS51892">
    <property type="entry name" value="SUBTILASE"/>
    <property type="match status" value="1"/>
</dbReference>
<comment type="caution">
    <text evidence="7">The sequence shown here is derived from an EMBL/GenBank/DDBJ whole genome shotgun (WGS) entry which is preliminary data.</text>
</comment>
<dbReference type="SUPFAM" id="SSF52743">
    <property type="entry name" value="Subtilisin-like"/>
    <property type="match status" value="1"/>
</dbReference>
<reference evidence="7 8" key="1">
    <citation type="journal article" date="2019" name="Int. J. Syst. Evol. Microbiol.">
        <title>The Global Catalogue of Microorganisms (GCM) 10K type strain sequencing project: providing services to taxonomists for standard genome sequencing and annotation.</title>
        <authorList>
            <consortium name="The Broad Institute Genomics Platform"/>
            <consortium name="The Broad Institute Genome Sequencing Center for Infectious Disease"/>
            <person name="Wu L."/>
            <person name="Ma J."/>
        </authorList>
    </citation>
    <scope>NUCLEOTIDE SEQUENCE [LARGE SCALE GENOMIC DNA]</scope>
    <source>
        <strain evidence="7 8">LMG 29247</strain>
    </source>
</reference>
<sequence length="287" mass="30601">MADAFSVNRRENYVHSAVSDTTGHGGDVFETLGYFAPDAEFNLYRVIAENGRTRRGDLVQAIADASRHGLDFLNVSVGIAHHEEDDYDCGGHCRVADEARLAIEDGLILVSAAGNRRQDDPLAVNCPARVDNAIGVGGFVSHCRSDLIESDASGQYWVRNEGLQGPFCGQQGCSPDRSCAEHRYEKPWSGNVAFRNAIPDVLAPVHHPVDSQGTPLLQSGTSFAAPIVCGILVAIAGDLLELGVNPTSAEFQTAVTQGAAALDEGEIGKFQAGETWDLLQEMSSSTS</sequence>
<evidence type="ECO:0000313" key="8">
    <source>
        <dbReference type="Proteomes" id="UP001596383"/>
    </source>
</evidence>
<dbReference type="GO" id="GO:0006508">
    <property type="term" value="P:proteolysis"/>
    <property type="evidence" value="ECO:0007669"/>
    <property type="project" value="UniProtKB-KW"/>
</dbReference>
<dbReference type="PROSITE" id="PS00138">
    <property type="entry name" value="SUBTILASE_SER"/>
    <property type="match status" value="1"/>
</dbReference>
<feature type="domain" description="Peptidase S8/S53" evidence="6">
    <location>
        <begin position="35"/>
        <end position="235"/>
    </location>
</feature>
<dbReference type="Proteomes" id="UP001596383">
    <property type="component" value="Unassembled WGS sequence"/>
</dbReference>
<evidence type="ECO:0000256" key="4">
    <source>
        <dbReference type="ARBA" id="ARBA00022825"/>
    </source>
</evidence>
<dbReference type="CDD" id="cd00306">
    <property type="entry name" value="Peptidases_S8_S53"/>
    <property type="match status" value="1"/>
</dbReference>
<gene>
    <name evidence="7" type="ORF">ACFQE6_03625</name>
</gene>
<dbReference type="InterPro" id="IPR050131">
    <property type="entry name" value="Peptidase_S8_subtilisin-like"/>
</dbReference>
<keyword evidence="2" id="KW-0645">Protease</keyword>
<dbReference type="AlphaFoldDB" id="A0ABD5SL75"/>
<comment type="caution">
    <text evidence="5">Lacks conserved residue(s) required for the propagation of feature annotation.</text>
</comment>
<evidence type="ECO:0000256" key="3">
    <source>
        <dbReference type="ARBA" id="ARBA00022801"/>
    </source>
</evidence>
<proteinExistence type="inferred from homology"/>
<keyword evidence="3" id="KW-0378">Hydrolase</keyword>
<evidence type="ECO:0000313" key="7">
    <source>
        <dbReference type="EMBL" id="MFC6764171.1"/>
    </source>
</evidence>
<dbReference type="RefSeq" id="WP_273737258.1">
    <property type="nucleotide sequence ID" value="NZ_JAQIVI010000057.1"/>
</dbReference>
<keyword evidence="8" id="KW-1185">Reference proteome</keyword>
<comment type="similarity">
    <text evidence="1 5">Belongs to the peptidase S8 family.</text>
</comment>